<evidence type="ECO:0000313" key="2">
    <source>
        <dbReference type="EMBL" id="SMH64712.1"/>
    </source>
</evidence>
<reference evidence="1" key="1">
    <citation type="submission" date="2014-03" db="EMBL/GenBank/DDBJ databases">
        <authorList>
            <person name="Genoscope - CEA"/>
        </authorList>
    </citation>
    <scope>NUCLEOTIDE SEQUENCE [LARGE SCALE GENOMIC DNA]</scope>
    <source>
        <strain evidence="1">CF27</strain>
    </source>
</reference>
<name>A0A060UQF8_9PROT</name>
<protein>
    <recommendedName>
        <fullName evidence="4">Phosphoribosylanthranilate isomerase</fullName>
    </recommendedName>
</protein>
<accession>A0A060UQF8</accession>
<proteinExistence type="predicted"/>
<evidence type="ECO:0008006" key="4">
    <source>
        <dbReference type="Google" id="ProtNLM"/>
    </source>
</evidence>
<dbReference type="Proteomes" id="UP000193925">
    <property type="component" value="Chromosome AFERRI"/>
</dbReference>
<evidence type="ECO:0000313" key="1">
    <source>
        <dbReference type="EMBL" id="CDQ10685.1"/>
    </source>
</evidence>
<reference evidence="1" key="2">
    <citation type="submission" date="2014-07" db="EMBL/GenBank/DDBJ databases">
        <title>Initial genome analysis of the psychrotolerant acidophile Acidithiobacillus ferrivorans CF27: insights into iron and sulfur oxidation pathways and into biofilm formation.</title>
        <authorList>
            <person name="Talla E."/>
            <person name="Hedrich S."/>
            <person name="Mangenot S."/>
            <person name="Ji B."/>
            <person name="Johnson D.B."/>
            <person name="Barbe V."/>
            <person name="Bonnefoy V."/>
        </authorList>
    </citation>
    <scope>NUCLEOTIDE SEQUENCE [LARGE SCALE GENOMIC DNA]</scope>
    <source>
        <strain evidence="1">CF27</strain>
    </source>
</reference>
<organism evidence="1">
    <name type="scientific">Acidithiobacillus ferrivorans</name>
    <dbReference type="NCBI Taxonomy" id="160808"/>
    <lineage>
        <taxon>Bacteria</taxon>
        <taxon>Pseudomonadati</taxon>
        <taxon>Pseudomonadota</taxon>
        <taxon>Acidithiobacillia</taxon>
        <taxon>Acidithiobacillales</taxon>
        <taxon>Acidithiobacillaceae</taxon>
        <taxon>Acidithiobacillus</taxon>
    </lineage>
</organism>
<sequence>MPVTKITLTGVDENTDLRLLGPLSETHPVEWGFLYSPKQQGEPGRYPSIYFLKKAFALLPPSLHISLHICGKGVNDILTAEPVATALVELLAQRNGRLQLNFNHRKRPVDLPALAKFITCNPNLPVITQIHNGNSEVQPGLFKILGTAPTNHQMLFDASGGRGQVATILEAPRYGVHCGYAGGIGPDNIVERITAINTFVGDLDTWIDMESSLRTTTGDTDWFDLQKCRATLKTFQEIRPAQKGTEINECKPI</sequence>
<gene>
    <name evidence="2" type="ORF">AFERRI_10746</name>
    <name evidence="1" type="ORF">AFERRI_400466</name>
</gene>
<dbReference type="EMBL" id="CCCS020000035">
    <property type="protein sequence ID" value="CDQ10685.1"/>
    <property type="molecule type" value="Genomic_DNA"/>
</dbReference>
<dbReference type="RefSeq" id="WP_051984831.1">
    <property type="nucleotide sequence ID" value="NZ_CCCS020000035.1"/>
</dbReference>
<dbReference type="AlphaFoldDB" id="A0A060UQF8"/>
<dbReference type="EMBL" id="LT841305">
    <property type="protein sequence ID" value="SMH64712.1"/>
    <property type="molecule type" value="Genomic_DNA"/>
</dbReference>
<evidence type="ECO:0000313" key="3">
    <source>
        <dbReference type="Proteomes" id="UP000193925"/>
    </source>
</evidence>
<keyword evidence="3" id="KW-1185">Reference proteome</keyword>
<reference evidence="2 3" key="3">
    <citation type="submission" date="2017-03" db="EMBL/GenBank/DDBJ databases">
        <authorList>
            <person name="Regsiter A."/>
            <person name="William W."/>
        </authorList>
    </citation>
    <scope>NUCLEOTIDE SEQUENCE [LARGE SCALE GENOMIC DNA]</scope>
    <source>
        <strain evidence="2">PRJEB5721</strain>
    </source>
</reference>